<dbReference type="GO" id="GO:0005886">
    <property type="term" value="C:plasma membrane"/>
    <property type="evidence" value="ECO:0007669"/>
    <property type="project" value="UniProtKB-SubCell"/>
</dbReference>
<dbReference type="InterPro" id="IPR050166">
    <property type="entry name" value="ABC_transporter_ATP-bind"/>
</dbReference>
<evidence type="ECO:0000256" key="1">
    <source>
        <dbReference type="ARBA" id="ARBA00004417"/>
    </source>
</evidence>
<dbReference type="Proteomes" id="UP000235025">
    <property type="component" value="Unassembled WGS sequence"/>
</dbReference>
<dbReference type="SMART" id="SM00382">
    <property type="entry name" value="AAA"/>
    <property type="match status" value="1"/>
</dbReference>
<evidence type="ECO:0000256" key="4">
    <source>
        <dbReference type="ARBA" id="ARBA00022475"/>
    </source>
</evidence>
<evidence type="ECO:0000256" key="2">
    <source>
        <dbReference type="ARBA" id="ARBA00009440"/>
    </source>
</evidence>
<organism evidence="10 11">
    <name type="scientific">Fischerella thermalis CCMEE 5268</name>
    <dbReference type="NCBI Taxonomy" id="2019662"/>
    <lineage>
        <taxon>Bacteria</taxon>
        <taxon>Bacillati</taxon>
        <taxon>Cyanobacteriota</taxon>
        <taxon>Cyanophyceae</taxon>
        <taxon>Nostocales</taxon>
        <taxon>Hapalosiphonaceae</taxon>
        <taxon>Fischerella</taxon>
    </lineage>
</organism>
<dbReference type="GO" id="GO:0016887">
    <property type="term" value="F:ATP hydrolysis activity"/>
    <property type="evidence" value="ECO:0007669"/>
    <property type="project" value="InterPro"/>
</dbReference>
<dbReference type="GO" id="GO:0015112">
    <property type="term" value="F:nitrate transmembrane transporter activity"/>
    <property type="evidence" value="ECO:0007669"/>
    <property type="project" value="InterPro"/>
</dbReference>
<sequence length="275" mass="30920">MSSYVEIRGIEKEFKLSDGSKNLVLKNIDLNIRPGEFVSLIGHSGCGKSTLLNIVAGLDKPTQGYVQVDGQLVRKPGSDRMMVFQNYSLLPWLTTWENVALAVNKVMRHKSKKERHQLIAHNLEMVGLKDAIRKKPTQLSGGMKQRVALARALAIKPKLLLLDEPFGALDALTRSNLQAELMYICNTNNITAMMVTHDVDEALLLSNRVVMLKNGPGATIDQVLEVSFPHPRYPTEIMDSTKYHGLRHELMQFLHKQQQVKYIESQIVKILPDAV</sequence>
<evidence type="ECO:0000313" key="11">
    <source>
        <dbReference type="Proteomes" id="UP000235025"/>
    </source>
</evidence>
<keyword evidence="8" id="KW-0472">Membrane</keyword>
<dbReference type="Pfam" id="PF00005">
    <property type="entry name" value="ABC_tran"/>
    <property type="match status" value="1"/>
</dbReference>
<dbReference type="EMBL" id="NMQA01000019">
    <property type="protein sequence ID" value="PMB00805.1"/>
    <property type="molecule type" value="Genomic_DNA"/>
</dbReference>
<dbReference type="PANTHER" id="PTHR42788:SF7">
    <property type="entry name" value="NITRATE ABC TRANSPORTER ATP-BINDING PROTEIN"/>
    <property type="match status" value="1"/>
</dbReference>
<protein>
    <submittedName>
        <fullName evidence="10">Bacitracin ABC transporter ATP-binding protein</fullName>
    </submittedName>
</protein>
<evidence type="ECO:0000256" key="7">
    <source>
        <dbReference type="ARBA" id="ARBA00022967"/>
    </source>
</evidence>
<comment type="subcellular location">
    <subcellularLocation>
        <location evidence="1">Cell inner membrane</location>
        <topology evidence="1">Peripheral membrane protein</topology>
    </subcellularLocation>
</comment>
<dbReference type="RefSeq" id="WP_016870986.1">
    <property type="nucleotide sequence ID" value="NZ_NMQA01000019.1"/>
</dbReference>
<evidence type="ECO:0000256" key="8">
    <source>
        <dbReference type="ARBA" id="ARBA00023136"/>
    </source>
</evidence>
<evidence type="ECO:0000256" key="3">
    <source>
        <dbReference type="ARBA" id="ARBA00022448"/>
    </source>
</evidence>
<name>A0A2N6KLT2_9CYAN</name>
<evidence type="ECO:0000256" key="5">
    <source>
        <dbReference type="ARBA" id="ARBA00022741"/>
    </source>
</evidence>
<dbReference type="CDD" id="cd03293">
    <property type="entry name" value="ABC_NrtD_SsuB_transporters"/>
    <property type="match status" value="1"/>
</dbReference>
<dbReference type="GeneID" id="35798805"/>
<keyword evidence="3" id="KW-0813">Transport</keyword>
<dbReference type="InterPro" id="IPR003593">
    <property type="entry name" value="AAA+_ATPase"/>
</dbReference>
<dbReference type="SUPFAM" id="SSF52540">
    <property type="entry name" value="P-loop containing nucleoside triphosphate hydrolases"/>
    <property type="match status" value="1"/>
</dbReference>
<feature type="domain" description="ABC transporter" evidence="9">
    <location>
        <begin position="5"/>
        <end position="239"/>
    </location>
</feature>
<evidence type="ECO:0000256" key="6">
    <source>
        <dbReference type="ARBA" id="ARBA00022840"/>
    </source>
</evidence>
<dbReference type="Gene3D" id="3.40.50.300">
    <property type="entry name" value="P-loop containing nucleotide triphosphate hydrolases"/>
    <property type="match status" value="1"/>
</dbReference>
<dbReference type="InterPro" id="IPR003439">
    <property type="entry name" value="ABC_transporter-like_ATP-bd"/>
</dbReference>
<dbReference type="AlphaFoldDB" id="A0A2N6KLT2"/>
<keyword evidence="5" id="KW-0547">Nucleotide-binding</keyword>
<dbReference type="InterPro" id="IPR017871">
    <property type="entry name" value="ABC_transporter-like_CS"/>
</dbReference>
<proteinExistence type="inferred from homology"/>
<keyword evidence="4" id="KW-1003">Cell membrane</keyword>
<dbReference type="PROSITE" id="PS50893">
    <property type="entry name" value="ABC_TRANSPORTER_2"/>
    <property type="match status" value="1"/>
</dbReference>
<comment type="caution">
    <text evidence="10">The sequence shown here is derived from an EMBL/GenBank/DDBJ whole genome shotgun (WGS) entry which is preliminary data.</text>
</comment>
<accession>A0A2N6KLT2</accession>
<keyword evidence="6 10" id="KW-0067">ATP-binding</keyword>
<dbReference type="InterPro" id="IPR027417">
    <property type="entry name" value="P-loop_NTPase"/>
</dbReference>
<dbReference type="PROSITE" id="PS00211">
    <property type="entry name" value="ABC_TRANSPORTER_1"/>
    <property type="match status" value="1"/>
</dbReference>
<comment type="similarity">
    <text evidence="2">Belongs to the ABC transporter superfamily. Nitrate/nitrite/cyanate uptake transporter (NitT) (TC 3.A.1.16) family.</text>
</comment>
<keyword evidence="7" id="KW-1278">Translocase</keyword>
<gene>
    <name evidence="10" type="ORF">CEN50_01825</name>
</gene>
<reference evidence="10 11" key="1">
    <citation type="submission" date="2017-07" db="EMBL/GenBank/DDBJ databases">
        <title>Genomes of Fischerella (Mastigocladus) sp. strains.</title>
        <authorList>
            <person name="Miller S.R."/>
        </authorList>
    </citation>
    <scope>NUCLEOTIDE SEQUENCE [LARGE SCALE GENOMIC DNA]</scope>
    <source>
        <strain evidence="10 11">CCMEE 5268</strain>
    </source>
</reference>
<evidence type="ECO:0000313" key="10">
    <source>
        <dbReference type="EMBL" id="PMB00805.1"/>
    </source>
</evidence>
<dbReference type="NCBIfam" id="TIGR01184">
    <property type="entry name" value="ntrCD"/>
    <property type="match status" value="1"/>
</dbReference>
<dbReference type="InterPro" id="IPR005890">
    <property type="entry name" value="NO3_transporter_ATP-bd-like"/>
</dbReference>
<dbReference type="GO" id="GO:0005524">
    <property type="term" value="F:ATP binding"/>
    <property type="evidence" value="ECO:0007669"/>
    <property type="project" value="UniProtKB-KW"/>
</dbReference>
<dbReference type="PANTHER" id="PTHR42788">
    <property type="entry name" value="TAURINE IMPORT ATP-BINDING PROTEIN-RELATED"/>
    <property type="match status" value="1"/>
</dbReference>
<evidence type="ECO:0000259" key="9">
    <source>
        <dbReference type="PROSITE" id="PS50893"/>
    </source>
</evidence>